<keyword evidence="6 9" id="KW-1133">Transmembrane helix</keyword>
<name>A0A1W1V0U1_9PAST</name>
<keyword evidence="5 9" id="KW-0812">Transmembrane</keyword>
<feature type="transmembrane region" description="Helical" evidence="9">
    <location>
        <begin position="86"/>
        <end position="107"/>
    </location>
</feature>
<evidence type="ECO:0000256" key="4">
    <source>
        <dbReference type="ARBA" id="ARBA00022519"/>
    </source>
</evidence>
<dbReference type="PROSITE" id="PS51257">
    <property type="entry name" value="PROKAR_LIPOPROTEIN"/>
    <property type="match status" value="1"/>
</dbReference>
<protein>
    <recommendedName>
        <fullName evidence="9">TRAP transporter small permease protein</fullName>
    </recommendedName>
</protein>
<evidence type="ECO:0000313" key="12">
    <source>
        <dbReference type="Proteomes" id="UP000192408"/>
    </source>
</evidence>
<feature type="transmembrane region" description="Helical" evidence="9">
    <location>
        <begin position="127"/>
        <end position="145"/>
    </location>
</feature>
<dbReference type="GO" id="GO:0015740">
    <property type="term" value="P:C4-dicarboxylate transport"/>
    <property type="evidence" value="ECO:0007669"/>
    <property type="project" value="TreeGrafter"/>
</dbReference>
<dbReference type="EMBL" id="FWWV01000026">
    <property type="protein sequence ID" value="SMB86912.1"/>
    <property type="molecule type" value="Genomic_DNA"/>
</dbReference>
<organism evidence="11 12">
    <name type="scientific">Pasteurella testudinis DSM 23072</name>
    <dbReference type="NCBI Taxonomy" id="1122938"/>
    <lineage>
        <taxon>Bacteria</taxon>
        <taxon>Pseudomonadati</taxon>
        <taxon>Pseudomonadota</taxon>
        <taxon>Gammaproteobacteria</taxon>
        <taxon>Pasteurellales</taxon>
        <taxon>Pasteurellaceae</taxon>
        <taxon>Pasteurella</taxon>
    </lineage>
</organism>
<evidence type="ECO:0000313" key="11">
    <source>
        <dbReference type="EMBL" id="SMB86912.1"/>
    </source>
</evidence>
<keyword evidence="4 9" id="KW-0997">Cell inner membrane</keyword>
<dbReference type="Proteomes" id="UP000192408">
    <property type="component" value="Unassembled WGS sequence"/>
</dbReference>
<keyword evidence="2 9" id="KW-0813">Transport</keyword>
<dbReference type="PANTHER" id="PTHR35011:SF2">
    <property type="entry name" value="2,3-DIKETO-L-GULONATE TRAP TRANSPORTER SMALL PERMEASE PROTEIN YIAM"/>
    <property type="match status" value="1"/>
</dbReference>
<evidence type="ECO:0000256" key="3">
    <source>
        <dbReference type="ARBA" id="ARBA00022475"/>
    </source>
</evidence>
<feature type="domain" description="Tripartite ATP-independent periplasmic transporters DctQ component" evidence="10">
    <location>
        <begin position="23"/>
        <end position="147"/>
    </location>
</feature>
<evidence type="ECO:0000259" key="10">
    <source>
        <dbReference type="Pfam" id="PF04290"/>
    </source>
</evidence>
<gene>
    <name evidence="11" type="ORF">SAMN05660772_02620</name>
</gene>
<evidence type="ECO:0000256" key="6">
    <source>
        <dbReference type="ARBA" id="ARBA00022989"/>
    </source>
</evidence>
<feature type="transmembrane region" description="Helical" evidence="9">
    <location>
        <begin position="47"/>
        <end position="65"/>
    </location>
</feature>
<dbReference type="STRING" id="1122938.SAMN05660772_02620"/>
<dbReference type="Pfam" id="PF04290">
    <property type="entry name" value="DctQ"/>
    <property type="match status" value="1"/>
</dbReference>
<dbReference type="InterPro" id="IPR007387">
    <property type="entry name" value="TRAP_DctQ"/>
</dbReference>
<comment type="similarity">
    <text evidence="8 9">Belongs to the TRAP transporter small permease family.</text>
</comment>
<comment type="function">
    <text evidence="9">Part of the tripartite ATP-independent periplasmic (TRAP) transport system.</text>
</comment>
<evidence type="ECO:0000256" key="5">
    <source>
        <dbReference type="ARBA" id="ARBA00022692"/>
    </source>
</evidence>
<dbReference type="GO" id="GO:0022857">
    <property type="term" value="F:transmembrane transporter activity"/>
    <property type="evidence" value="ECO:0007669"/>
    <property type="project" value="UniProtKB-UniRule"/>
</dbReference>
<evidence type="ECO:0000256" key="1">
    <source>
        <dbReference type="ARBA" id="ARBA00004429"/>
    </source>
</evidence>
<accession>A0A1W1V0U1</accession>
<keyword evidence="3" id="KW-1003">Cell membrane</keyword>
<sequence length="160" mass="17657">MNRVIFYTSKILEILVVSMLAVMACMVFTNVVLRYAGNTSITIAEELSRYLFVWVTFLGAILMFKENGHVSVTVLPDKLSPLKRKILSIFTDGVMLYCCYLIFIGSYAQMELNMSNYAPISGIPTGVNFLASVIMSALIGVLLLVRLGGSVIQLKQGELS</sequence>
<evidence type="ECO:0000256" key="7">
    <source>
        <dbReference type="ARBA" id="ARBA00023136"/>
    </source>
</evidence>
<dbReference type="PANTHER" id="PTHR35011">
    <property type="entry name" value="2,3-DIKETO-L-GULONATE TRAP TRANSPORTER SMALL PERMEASE PROTEIN YIAM"/>
    <property type="match status" value="1"/>
</dbReference>
<evidence type="ECO:0000256" key="8">
    <source>
        <dbReference type="ARBA" id="ARBA00038436"/>
    </source>
</evidence>
<dbReference type="GO" id="GO:0005886">
    <property type="term" value="C:plasma membrane"/>
    <property type="evidence" value="ECO:0007669"/>
    <property type="project" value="UniProtKB-SubCell"/>
</dbReference>
<keyword evidence="12" id="KW-1185">Reference proteome</keyword>
<feature type="transmembrane region" description="Helical" evidence="9">
    <location>
        <begin position="12"/>
        <end position="35"/>
    </location>
</feature>
<comment type="subunit">
    <text evidence="9">The complex comprises the extracytoplasmic solute receptor protein and the two transmembrane proteins.</text>
</comment>
<dbReference type="AlphaFoldDB" id="A0A1W1V0U1"/>
<dbReference type="RefSeq" id="WP_084257419.1">
    <property type="nucleotide sequence ID" value="NZ_FWWV01000026.1"/>
</dbReference>
<comment type="subcellular location">
    <subcellularLocation>
        <location evidence="1 9">Cell inner membrane</location>
        <topology evidence="1 9">Multi-pass membrane protein</topology>
    </subcellularLocation>
</comment>
<evidence type="ECO:0000256" key="2">
    <source>
        <dbReference type="ARBA" id="ARBA00022448"/>
    </source>
</evidence>
<proteinExistence type="inferred from homology"/>
<reference evidence="12" key="1">
    <citation type="submission" date="2017-04" db="EMBL/GenBank/DDBJ databases">
        <authorList>
            <person name="Varghese N."/>
            <person name="Submissions S."/>
        </authorList>
    </citation>
    <scope>NUCLEOTIDE SEQUENCE [LARGE SCALE GENOMIC DNA]</scope>
    <source>
        <strain evidence="12">DSM 23072</strain>
    </source>
</reference>
<dbReference type="InterPro" id="IPR055348">
    <property type="entry name" value="DctQ"/>
</dbReference>
<evidence type="ECO:0000256" key="9">
    <source>
        <dbReference type="RuleBase" id="RU369079"/>
    </source>
</evidence>
<keyword evidence="7 9" id="KW-0472">Membrane</keyword>